<dbReference type="AlphaFoldDB" id="A0A0G0NPT9"/>
<evidence type="ECO:0000313" key="2">
    <source>
        <dbReference type="EMBL" id="KKR14801.1"/>
    </source>
</evidence>
<evidence type="ECO:0000313" key="3">
    <source>
        <dbReference type="Proteomes" id="UP000034048"/>
    </source>
</evidence>
<organism evidence="2 3">
    <name type="scientific">Candidatus Falkowbacteria bacterium GW2011_GWA2_39_24</name>
    <dbReference type="NCBI Taxonomy" id="1618634"/>
    <lineage>
        <taxon>Bacteria</taxon>
        <taxon>Candidatus Falkowiibacteriota</taxon>
    </lineage>
</organism>
<dbReference type="EMBL" id="LBWS01000018">
    <property type="protein sequence ID" value="KKR14801.1"/>
    <property type="molecule type" value="Genomic_DNA"/>
</dbReference>
<feature type="compositionally biased region" description="Basic and acidic residues" evidence="1">
    <location>
        <begin position="12"/>
        <end position="32"/>
    </location>
</feature>
<comment type="caution">
    <text evidence="2">The sequence shown here is derived from an EMBL/GenBank/DDBJ whole genome shotgun (WGS) entry which is preliminary data.</text>
</comment>
<dbReference type="Proteomes" id="UP000034048">
    <property type="component" value="Unassembled WGS sequence"/>
</dbReference>
<protein>
    <submittedName>
        <fullName evidence="2">Uncharacterized protein</fullName>
    </submittedName>
</protein>
<proteinExistence type="predicted"/>
<name>A0A0G0NPT9_9BACT</name>
<accession>A0A0G0NPT9</accession>
<reference evidence="2 3" key="1">
    <citation type="journal article" date="2015" name="Nature">
        <title>rRNA introns, odd ribosomes, and small enigmatic genomes across a large radiation of phyla.</title>
        <authorList>
            <person name="Brown C.T."/>
            <person name="Hug L.A."/>
            <person name="Thomas B.C."/>
            <person name="Sharon I."/>
            <person name="Castelle C.J."/>
            <person name="Singh A."/>
            <person name="Wilkins M.J."/>
            <person name="Williams K.H."/>
            <person name="Banfield J.F."/>
        </authorList>
    </citation>
    <scope>NUCLEOTIDE SEQUENCE [LARGE SCALE GENOMIC DNA]</scope>
</reference>
<sequence>VPVEGEVAPAEGEAKVEGEKKTEGEAKDKKSK</sequence>
<feature type="compositionally biased region" description="Low complexity" evidence="1">
    <location>
        <begin position="1"/>
        <end position="11"/>
    </location>
</feature>
<feature type="non-terminal residue" evidence="2">
    <location>
        <position position="1"/>
    </location>
</feature>
<gene>
    <name evidence="2" type="ORF">UT42_C0018G0009</name>
</gene>
<feature type="region of interest" description="Disordered" evidence="1">
    <location>
        <begin position="1"/>
        <end position="32"/>
    </location>
</feature>
<evidence type="ECO:0000256" key="1">
    <source>
        <dbReference type="SAM" id="MobiDB-lite"/>
    </source>
</evidence>